<evidence type="ECO:0000313" key="3">
    <source>
        <dbReference type="EMBL" id="VEA76931.1"/>
    </source>
</evidence>
<dbReference type="AlphaFoldDB" id="A0A3S4GLG3"/>
<feature type="domain" description="Inverse autotransporter beta-domain" evidence="2">
    <location>
        <begin position="64"/>
        <end position="220"/>
    </location>
</feature>
<dbReference type="InterPro" id="IPR024519">
    <property type="entry name" value="IAT_beta"/>
</dbReference>
<dbReference type="GO" id="GO:0009279">
    <property type="term" value="C:cell outer membrane"/>
    <property type="evidence" value="ECO:0007669"/>
    <property type="project" value="TreeGrafter"/>
</dbReference>
<reference evidence="3 4" key="1">
    <citation type="submission" date="2018-12" db="EMBL/GenBank/DDBJ databases">
        <authorList>
            <consortium name="Pathogen Informatics"/>
        </authorList>
    </citation>
    <scope>NUCLEOTIDE SEQUENCE [LARGE SCALE GENOMIC DNA]</scope>
    <source>
        <strain evidence="3 4">NCTC10047</strain>
    </source>
</reference>
<dbReference type="Pfam" id="PF11924">
    <property type="entry name" value="IAT_beta"/>
    <property type="match status" value="1"/>
</dbReference>
<evidence type="ECO:0000313" key="4">
    <source>
        <dbReference type="Proteomes" id="UP000275676"/>
    </source>
</evidence>
<name>A0A3S4GLG3_SALER</name>
<protein>
    <submittedName>
        <fullName evidence="3">Invasin</fullName>
    </submittedName>
</protein>
<dbReference type="InterPro" id="IPR003535">
    <property type="entry name" value="Intimin/invasin_bac"/>
</dbReference>
<evidence type="ECO:0000256" key="1">
    <source>
        <dbReference type="ARBA" id="ARBA00010116"/>
    </source>
</evidence>
<dbReference type="Gene3D" id="2.40.160.160">
    <property type="entry name" value="Inverse autotransporter, beta-domain"/>
    <property type="match status" value="1"/>
</dbReference>
<dbReference type="PANTHER" id="PTHR39576">
    <property type="entry name" value="ATTACHING AND EFFACING PROTEIN HOMOLOG-RELATED-RELATED"/>
    <property type="match status" value="1"/>
</dbReference>
<dbReference type="PRINTS" id="PR01369">
    <property type="entry name" value="INTIMIN"/>
</dbReference>
<dbReference type="InterPro" id="IPR051715">
    <property type="entry name" value="Intimin-Invasin_domain"/>
</dbReference>
<dbReference type="GO" id="GO:0007155">
    <property type="term" value="P:cell adhesion"/>
    <property type="evidence" value="ECO:0007669"/>
    <property type="project" value="InterPro"/>
</dbReference>
<organism evidence="3 4">
    <name type="scientific">Salmonella enterica subsp. arizonae</name>
    <dbReference type="NCBI Taxonomy" id="59203"/>
    <lineage>
        <taxon>Bacteria</taxon>
        <taxon>Pseudomonadati</taxon>
        <taxon>Pseudomonadota</taxon>
        <taxon>Gammaproteobacteria</taxon>
        <taxon>Enterobacterales</taxon>
        <taxon>Enterobacteriaceae</taxon>
        <taxon>Salmonella</taxon>
    </lineage>
</organism>
<dbReference type="Proteomes" id="UP000275676">
    <property type="component" value="Chromosome"/>
</dbReference>
<sequence>MVCIAPVTKEASGPASHATIPATSSGFPCRLIAMKLYISSFIGPSSGLMSVSMGPGCTTFIVISHLRGGVGGEVYKDSLAFSGNYYFPLTGWKTSAAHEFHDERPAYGFDLRTKGMFPDFPWFSGELTYEQYYGDKVDLLGNGTLSRNPRAAGAALVWNPVPLLEVRAGYRDAGNGGSQAEGGLRVNYSFGTPLPEQLDYRNVGAPSNTTNRRAFVDRNYDIVMAYREQASKIRITAMPVSGLSGTLVTLMATVDSRYPIEKVEWSGDAELIAGLQLQGSLGSDLILPQLSLTATDEATGSVTAPVVGTEMRARTLCINNMDCTDAFNYQWEISDEMKSWKSVPGRQRPPGFFLIALTENRYRINISASELFLIRKMLRVIPQPLMRINVLKRINSAHVET</sequence>
<accession>A0A3S4GLG3</accession>
<dbReference type="PANTHER" id="PTHR39576:SF2">
    <property type="entry name" value="ATTACHING AND EFFACING PROTEIN HOMOLOG-RELATED"/>
    <property type="match status" value="1"/>
</dbReference>
<dbReference type="EMBL" id="LR134156">
    <property type="protein sequence ID" value="VEA76931.1"/>
    <property type="molecule type" value="Genomic_DNA"/>
</dbReference>
<gene>
    <name evidence="3" type="ORF">NCTC10047_02834</name>
</gene>
<dbReference type="InterPro" id="IPR038177">
    <property type="entry name" value="IAT_beta_sf"/>
</dbReference>
<evidence type="ECO:0000259" key="2">
    <source>
        <dbReference type="Pfam" id="PF11924"/>
    </source>
</evidence>
<proteinExistence type="inferred from homology"/>
<comment type="similarity">
    <text evidence="1">Belongs to the intimin/invasin family.</text>
</comment>